<evidence type="ECO:0000313" key="2">
    <source>
        <dbReference type="EMBL" id="AHC16433.1"/>
    </source>
</evidence>
<dbReference type="GO" id="GO:0006355">
    <property type="term" value="P:regulation of DNA-templated transcription"/>
    <property type="evidence" value="ECO:0007669"/>
    <property type="project" value="UniProtKB-ARBA"/>
</dbReference>
<dbReference type="OrthoDB" id="369851at2"/>
<accession>V5WL05</accession>
<dbReference type="SUPFAM" id="SSF46785">
    <property type="entry name" value="Winged helix' DNA-binding domain"/>
    <property type="match status" value="1"/>
</dbReference>
<dbReference type="InterPro" id="IPR036388">
    <property type="entry name" value="WH-like_DNA-bd_sf"/>
</dbReference>
<dbReference type="eggNOG" id="COG1940">
    <property type="taxonomic scope" value="Bacteria"/>
</dbReference>
<dbReference type="SUPFAM" id="SSF53067">
    <property type="entry name" value="Actin-like ATPase domain"/>
    <property type="match status" value="1"/>
</dbReference>
<proteinExistence type="inferred from homology"/>
<dbReference type="PANTHER" id="PTHR18964">
    <property type="entry name" value="ROK (REPRESSOR, ORF, KINASE) FAMILY"/>
    <property type="match status" value="1"/>
</dbReference>
<dbReference type="InterPro" id="IPR036390">
    <property type="entry name" value="WH_DNA-bd_sf"/>
</dbReference>
<dbReference type="AlphaFoldDB" id="V5WL05"/>
<dbReference type="Gene3D" id="1.10.10.10">
    <property type="entry name" value="Winged helix-like DNA-binding domain superfamily/Winged helix DNA-binding domain"/>
    <property type="match status" value="1"/>
</dbReference>
<dbReference type="InterPro" id="IPR043129">
    <property type="entry name" value="ATPase_NBD"/>
</dbReference>
<name>V5WL05_9SPIO</name>
<dbReference type="Pfam" id="PF00480">
    <property type="entry name" value="ROK"/>
    <property type="match status" value="1"/>
</dbReference>
<keyword evidence="3" id="KW-1185">Reference proteome</keyword>
<dbReference type="CDD" id="cd00090">
    <property type="entry name" value="HTH_ARSR"/>
    <property type="match status" value="1"/>
</dbReference>
<dbReference type="RefSeq" id="WP_024269329.1">
    <property type="nucleotide sequence ID" value="NC_023035.1"/>
</dbReference>
<comment type="similarity">
    <text evidence="1">Belongs to the ROK (NagC/XylR) family.</text>
</comment>
<evidence type="ECO:0000313" key="3">
    <source>
        <dbReference type="Proteomes" id="UP000018680"/>
    </source>
</evidence>
<organism evidence="2 3">
    <name type="scientific">Salinispira pacifica</name>
    <dbReference type="NCBI Taxonomy" id="1307761"/>
    <lineage>
        <taxon>Bacteria</taxon>
        <taxon>Pseudomonadati</taxon>
        <taxon>Spirochaetota</taxon>
        <taxon>Spirochaetia</taxon>
        <taxon>Spirochaetales</taxon>
        <taxon>Spirochaetaceae</taxon>
        <taxon>Salinispira</taxon>
    </lineage>
</organism>
<dbReference type="PANTHER" id="PTHR18964:SF149">
    <property type="entry name" value="BIFUNCTIONAL UDP-N-ACETYLGLUCOSAMINE 2-EPIMERASE_N-ACETYLMANNOSAMINE KINASE"/>
    <property type="match status" value="1"/>
</dbReference>
<reference evidence="2 3" key="1">
    <citation type="journal article" date="2015" name="Stand. Genomic Sci.">
        <title>Complete genome sequence and description of Salinispira pacifica gen. nov., sp. nov., a novel spirochaete isolated form a hypersaline microbial mat.</title>
        <authorList>
            <person name="Ben Hania W."/>
            <person name="Joseph M."/>
            <person name="Schumann P."/>
            <person name="Bunk B."/>
            <person name="Fiebig A."/>
            <person name="Sproer C."/>
            <person name="Klenk H.P."/>
            <person name="Fardeau M.L."/>
            <person name="Spring S."/>
        </authorList>
    </citation>
    <scope>NUCLEOTIDE SEQUENCE [LARGE SCALE GENOMIC DNA]</scope>
    <source>
        <strain evidence="2 3">L21-RPul-D2</strain>
    </source>
</reference>
<dbReference type="InterPro" id="IPR000600">
    <property type="entry name" value="ROK"/>
</dbReference>
<sequence>MAGNRRHRNINTSRILRELWISHTISRVELARNLNLNKSTISQIVGELIERGVIKEVSEGISGPQGGRKPVHLELNRHYGYVLGLELRPESYTVVAVDLTGDILFSRTENAVHSGENLVDEARNLLQTLPRELSWIGLPLLGAGLGISGIIDSNRGIILESIPLGIESSLPIVEMLEPEFSFPVFIDNDANSCAWGELAFHRAKQLRNFMFTLIEFHRNSRKQFYDNISVGMGIVFNGQVYAGTRQSAGEFRSIFCGPEEKGQFKASARLAENHGRIQDDPEGFHAFIVELSKHIALFVNTFNLGQIFLGGDIERYQDQLMPVLIQEIDNNWSYDEHVDCEIRFSSLGDKSVAYGAAGFVLERLFVDPEIMDLGTESTWLESDALDSLLKSGA</sequence>
<dbReference type="KEGG" id="slr:L21SP2_3089"/>
<dbReference type="HOGENOM" id="CLU_036604_13_5_12"/>
<dbReference type="InterPro" id="IPR011991">
    <property type="entry name" value="ArsR-like_HTH"/>
</dbReference>
<evidence type="ECO:0000256" key="1">
    <source>
        <dbReference type="ARBA" id="ARBA00006479"/>
    </source>
</evidence>
<dbReference type="Gene3D" id="3.30.420.40">
    <property type="match status" value="2"/>
</dbReference>
<dbReference type="Pfam" id="PF13412">
    <property type="entry name" value="HTH_24"/>
    <property type="match status" value="1"/>
</dbReference>
<dbReference type="EMBL" id="CP006939">
    <property type="protein sequence ID" value="AHC16433.1"/>
    <property type="molecule type" value="Genomic_DNA"/>
</dbReference>
<dbReference type="Proteomes" id="UP000018680">
    <property type="component" value="Chromosome"/>
</dbReference>
<dbReference type="STRING" id="1307761.L21SP2_3089"/>
<protein>
    <submittedName>
        <fullName evidence="2">Putative ROK-family transcriptional regulator</fullName>
    </submittedName>
</protein>
<gene>
    <name evidence="2" type="ORF">L21SP2_3089</name>
</gene>